<organism evidence="1">
    <name type="scientific">Amphimedon queenslandica</name>
    <name type="common">Sponge</name>
    <dbReference type="NCBI Taxonomy" id="400682"/>
    <lineage>
        <taxon>Eukaryota</taxon>
        <taxon>Metazoa</taxon>
        <taxon>Porifera</taxon>
        <taxon>Demospongiae</taxon>
        <taxon>Heteroscleromorpha</taxon>
        <taxon>Haplosclerida</taxon>
        <taxon>Niphatidae</taxon>
        <taxon>Amphimedon</taxon>
    </lineage>
</organism>
<dbReference type="AlphaFoldDB" id="A0A1X7UWX9"/>
<dbReference type="EnsemblMetazoa" id="Aqu2.1.32034_001">
    <property type="protein sequence ID" value="Aqu2.1.32034_001"/>
    <property type="gene ID" value="Aqu2.1.32034"/>
</dbReference>
<reference evidence="1" key="1">
    <citation type="submission" date="2017-05" db="UniProtKB">
        <authorList>
            <consortium name="EnsemblMetazoa"/>
        </authorList>
    </citation>
    <scope>IDENTIFICATION</scope>
</reference>
<protein>
    <submittedName>
        <fullName evidence="1">Uncharacterized protein</fullName>
    </submittedName>
</protein>
<evidence type="ECO:0000313" key="1">
    <source>
        <dbReference type="EnsemblMetazoa" id="Aqu2.1.32034_001"/>
    </source>
</evidence>
<dbReference type="InParanoid" id="A0A1X7UWX9"/>
<proteinExistence type="predicted"/>
<sequence>MAKPVQEIAVTSLLQVKWQQHLPWGNFQLATTGDRKRERGNFLCSCIKVIKFEEIMKN</sequence>
<accession>A0A1X7UWX9</accession>
<name>A0A1X7UWX9_AMPQE</name>